<dbReference type="SUPFAM" id="SSF51182">
    <property type="entry name" value="RmlC-like cupins"/>
    <property type="match status" value="1"/>
</dbReference>
<evidence type="ECO:0000256" key="1">
    <source>
        <dbReference type="ARBA" id="ARBA00001298"/>
    </source>
</evidence>
<comment type="function">
    <text evidence="2 7">Catalyzes the epimerization of the C3' and C5'positions of dTDP-6-deoxy-D-xylo-4-hexulose, forming dTDP-6-deoxy-L-lyxo-4-hexulose.</text>
</comment>
<dbReference type="Pfam" id="PF00908">
    <property type="entry name" value="dTDP_sugar_isom"/>
    <property type="match status" value="1"/>
</dbReference>
<evidence type="ECO:0000256" key="2">
    <source>
        <dbReference type="ARBA" id="ARBA00001997"/>
    </source>
</evidence>
<dbReference type="NCBIfam" id="TIGR01221">
    <property type="entry name" value="rmlC"/>
    <property type="match status" value="1"/>
</dbReference>
<dbReference type="Proteomes" id="UP000192923">
    <property type="component" value="Unassembled WGS sequence"/>
</dbReference>
<evidence type="ECO:0000256" key="7">
    <source>
        <dbReference type="RuleBase" id="RU364069"/>
    </source>
</evidence>
<dbReference type="PANTHER" id="PTHR21047:SF2">
    <property type="entry name" value="THYMIDINE DIPHOSPHO-4-KETO-RHAMNOSE 3,5-EPIMERASE"/>
    <property type="match status" value="1"/>
</dbReference>
<evidence type="ECO:0000256" key="6">
    <source>
        <dbReference type="PIRSR" id="PIRSR600888-3"/>
    </source>
</evidence>
<dbReference type="RefSeq" id="WP_085212194.1">
    <property type="nucleotide sequence ID" value="NZ_FXAM01000001.1"/>
</dbReference>
<dbReference type="UniPathway" id="UPA00124"/>
<comment type="subunit">
    <text evidence="7">Homodimer.</text>
</comment>
<reference evidence="8 9" key="1">
    <citation type="submission" date="2016-12" db="EMBL/GenBank/DDBJ databases">
        <authorList>
            <person name="Song W.-J."/>
            <person name="Kurnit D.M."/>
        </authorList>
    </citation>
    <scope>NUCLEOTIDE SEQUENCE [LARGE SCALE GENOMIC DNA]</scope>
    <source>
        <strain evidence="8 9">175</strain>
    </source>
</reference>
<dbReference type="InterPro" id="IPR014710">
    <property type="entry name" value="RmlC-like_jellyroll"/>
</dbReference>
<organism evidence="8 9">
    <name type="scientific">Methylomagnum ishizawai</name>
    <dbReference type="NCBI Taxonomy" id="1760988"/>
    <lineage>
        <taxon>Bacteria</taxon>
        <taxon>Pseudomonadati</taxon>
        <taxon>Pseudomonadota</taxon>
        <taxon>Gammaproteobacteria</taxon>
        <taxon>Methylococcales</taxon>
        <taxon>Methylococcaceae</taxon>
        <taxon>Methylomagnum</taxon>
    </lineage>
</organism>
<keyword evidence="9" id="KW-1185">Reference proteome</keyword>
<comment type="similarity">
    <text evidence="7">Belongs to the dTDP-4-dehydrorhamnose 3,5-epimerase family.</text>
</comment>
<keyword evidence="7" id="KW-0413">Isomerase</keyword>
<dbReference type="OrthoDB" id="9800680at2"/>
<feature type="active site" description="Proton donor" evidence="5">
    <location>
        <position position="130"/>
    </location>
</feature>
<dbReference type="GO" id="GO:0000271">
    <property type="term" value="P:polysaccharide biosynthetic process"/>
    <property type="evidence" value="ECO:0007669"/>
    <property type="project" value="TreeGrafter"/>
</dbReference>
<protein>
    <recommendedName>
        <fullName evidence="4 7">dTDP-4-dehydrorhamnose 3,5-epimerase</fullName>
        <ecNumber evidence="3 7">5.1.3.13</ecNumber>
    </recommendedName>
    <alternativeName>
        <fullName evidence="7">Thymidine diphospho-4-keto-rhamnose 3,5-epimerase</fullName>
    </alternativeName>
</protein>
<comment type="pathway">
    <text evidence="7">Carbohydrate biosynthesis; dTDP-L-rhamnose biosynthesis.</text>
</comment>
<dbReference type="CDD" id="cd00438">
    <property type="entry name" value="cupin_RmlC"/>
    <property type="match status" value="1"/>
</dbReference>
<name>A0A1Y6D262_9GAMM</name>
<evidence type="ECO:0000313" key="8">
    <source>
        <dbReference type="EMBL" id="SMF94642.1"/>
    </source>
</evidence>
<dbReference type="GO" id="GO:0019305">
    <property type="term" value="P:dTDP-rhamnose biosynthetic process"/>
    <property type="evidence" value="ECO:0007669"/>
    <property type="project" value="UniProtKB-UniRule"/>
</dbReference>
<dbReference type="EMBL" id="FXAM01000001">
    <property type="protein sequence ID" value="SMF94642.1"/>
    <property type="molecule type" value="Genomic_DNA"/>
</dbReference>
<dbReference type="InterPro" id="IPR011051">
    <property type="entry name" value="RmlC_Cupin_sf"/>
</dbReference>
<dbReference type="InterPro" id="IPR000888">
    <property type="entry name" value="RmlC-like"/>
</dbReference>
<evidence type="ECO:0000256" key="4">
    <source>
        <dbReference type="ARBA" id="ARBA00019595"/>
    </source>
</evidence>
<evidence type="ECO:0000256" key="5">
    <source>
        <dbReference type="PIRSR" id="PIRSR600888-1"/>
    </source>
</evidence>
<dbReference type="Gene3D" id="2.60.120.10">
    <property type="entry name" value="Jelly Rolls"/>
    <property type="match status" value="1"/>
</dbReference>
<proteinExistence type="inferred from homology"/>
<dbReference type="GO" id="GO:0005829">
    <property type="term" value="C:cytosol"/>
    <property type="evidence" value="ECO:0007669"/>
    <property type="project" value="TreeGrafter"/>
</dbReference>
<dbReference type="EC" id="5.1.3.13" evidence="3 7"/>
<gene>
    <name evidence="8" type="ORF">SAMN02949497_1964</name>
</gene>
<dbReference type="AlphaFoldDB" id="A0A1Y6D262"/>
<dbReference type="PANTHER" id="PTHR21047">
    <property type="entry name" value="DTDP-6-DEOXY-D-GLUCOSE-3,5 EPIMERASE"/>
    <property type="match status" value="1"/>
</dbReference>
<dbReference type="STRING" id="1760988.SAMN02949497_1964"/>
<sequence length="185" mass="20899">MMIETTTLPGVLLIKPDVFGDARGFFLETWNRQRYAEAGLDKDFVQDNVSQSRQGILRGLHFQNPRPQGKLVQALKGVVFDVAVDIRVGSPTFGQWYGVTLSEENHWQLYVPENFAHGFCVLSETALFAYKCTDTYNPSAEFSLRWDDPDVGIQWPIDSPQLSAKDQAGKLLKEFPTEALPVYQP</sequence>
<feature type="active site" description="Proton acceptor" evidence="5">
    <location>
        <position position="61"/>
    </location>
</feature>
<comment type="catalytic activity">
    <reaction evidence="1 7">
        <text>dTDP-4-dehydro-6-deoxy-alpha-D-glucose = dTDP-4-dehydro-beta-L-rhamnose</text>
        <dbReference type="Rhea" id="RHEA:16969"/>
        <dbReference type="ChEBI" id="CHEBI:57649"/>
        <dbReference type="ChEBI" id="CHEBI:62830"/>
        <dbReference type="EC" id="5.1.3.13"/>
    </reaction>
</comment>
<accession>A0A1Y6D262</accession>
<feature type="site" description="Participates in a stacking interaction with the thymidine ring of dTDP-4-oxo-6-deoxyglucose" evidence="6">
    <location>
        <position position="136"/>
    </location>
</feature>
<dbReference type="GO" id="GO:0008830">
    <property type="term" value="F:dTDP-4-dehydrorhamnose 3,5-epimerase activity"/>
    <property type="evidence" value="ECO:0007669"/>
    <property type="project" value="UniProtKB-UniRule"/>
</dbReference>
<evidence type="ECO:0000256" key="3">
    <source>
        <dbReference type="ARBA" id="ARBA00012098"/>
    </source>
</evidence>
<evidence type="ECO:0000313" key="9">
    <source>
        <dbReference type="Proteomes" id="UP000192923"/>
    </source>
</evidence>